<proteinExistence type="predicted"/>
<accession>A0AAF0QDA5</accession>
<evidence type="ECO:0000313" key="1">
    <source>
        <dbReference type="EMBL" id="WMV20777.1"/>
    </source>
</evidence>
<dbReference type="AlphaFoldDB" id="A0AAF0QDA5"/>
<protein>
    <submittedName>
        <fullName evidence="1">Uncharacterized protein</fullName>
    </submittedName>
</protein>
<sequence>MAENENDWDLWAIVRSCSKMNNSVSALVDHGVHEDGNSALVDHSVHGDGNSVNTILFQEESNSVGDFRDAFAMENKRYFGLDEVISLSKNLNTTKKIKLKLFQTHH</sequence>
<name>A0AAF0QDA5_SOLVR</name>
<evidence type="ECO:0000313" key="2">
    <source>
        <dbReference type="Proteomes" id="UP001234989"/>
    </source>
</evidence>
<organism evidence="1 2">
    <name type="scientific">Solanum verrucosum</name>
    <dbReference type="NCBI Taxonomy" id="315347"/>
    <lineage>
        <taxon>Eukaryota</taxon>
        <taxon>Viridiplantae</taxon>
        <taxon>Streptophyta</taxon>
        <taxon>Embryophyta</taxon>
        <taxon>Tracheophyta</taxon>
        <taxon>Spermatophyta</taxon>
        <taxon>Magnoliopsida</taxon>
        <taxon>eudicotyledons</taxon>
        <taxon>Gunneridae</taxon>
        <taxon>Pentapetalae</taxon>
        <taxon>asterids</taxon>
        <taxon>lamiids</taxon>
        <taxon>Solanales</taxon>
        <taxon>Solanaceae</taxon>
        <taxon>Solanoideae</taxon>
        <taxon>Solaneae</taxon>
        <taxon>Solanum</taxon>
    </lineage>
</organism>
<reference evidence="1" key="1">
    <citation type="submission" date="2023-08" db="EMBL/GenBank/DDBJ databases">
        <title>A de novo genome assembly of Solanum verrucosum Schlechtendal, a Mexican diploid species geographically isolated from the other diploid A-genome species in potato relatives.</title>
        <authorList>
            <person name="Hosaka K."/>
        </authorList>
    </citation>
    <scope>NUCLEOTIDE SEQUENCE</scope>
    <source>
        <tissue evidence="1">Young leaves</tissue>
    </source>
</reference>
<dbReference type="Proteomes" id="UP001234989">
    <property type="component" value="Chromosome 3"/>
</dbReference>
<dbReference type="EMBL" id="CP133614">
    <property type="protein sequence ID" value="WMV20777.1"/>
    <property type="molecule type" value="Genomic_DNA"/>
</dbReference>
<gene>
    <name evidence="1" type="ORF">MTR67_014162</name>
</gene>
<keyword evidence="2" id="KW-1185">Reference proteome</keyword>